<name>A0A7X6R0K1_9CELL</name>
<organism evidence="4 5">
    <name type="scientific">Cellulomonas denverensis</name>
    <dbReference type="NCBI Taxonomy" id="264297"/>
    <lineage>
        <taxon>Bacteria</taxon>
        <taxon>Bacillati</taxon>
        <taxon>Actinomycetota</taxon>
        <taxon>Actinomycetes</taxon>
        <taxon>Micrococcales</taxon>
        <taxon>Cellulomonadaceae</taxon>
        <taxon>Cellulomonas</taxon>
    </lineage>
</organism>
<accession>A0A7X6R0K1</accession>
<feature type="region of interest" description="Disordered" evidence="1">
    <location>
        <begin position="30"/>
        <end position="58"/>
    </location>
</feature>
<gene>
    <name evidence="4" type="ORF">HGA03_16245</name>
</gene>
<dbReference type="PANTHER" id="PTHR35273">
    <property type="entry name" value="ALPHA-1,4 POLYGALACTOSAMINIDASE, PUTATIVE (AFU_ORTHOLOGUE AFUA_3G07890)-RELATED"/>
    <property type="match status" value="1"/>
</dbReference>
<feature type="domain" description="Glycoside-hydrolase family GH114 TIM-barrel" evidence="3">
    <location>
        <begin position="62"/>
        <end position="283"/>
    </location>
</feature>
<dbReference type="AlphaFoldDB" id="A0A7X6R0K1"/>
<keyword evidence="2" id="KW-0732">Signal</keyword>
<dbReference type="InterPro" id="IPR004352">
    <property type="entry name" value="GH114_TIM-barrel"/>
</dbReference>
<evidence type="ECO:0000313" key="5">
    <source>
        <dbReference type="Proteomes" id="UP000581206"/>
    </source>
</evidence>
<dbReference type="RefSeq" id="WP_168631354.1">
    <property type="nucleotide sequence ID" value="NZ_BONL01000005.1"/>
</dbReference>
<dbReference type="PANTHER" id="PTHR35273:SF2">
    <property type="entry name" value="ALPHA-GALACTOSIDASE"/>
    <property type="match status" value="1"/>
</dbReference>
<dbReference type="InterPro" id="IPR017853">
    <property type="entry name" value="GH"/>
</dbReference>
<feature type="compositionally biased region" description="Low complexity" evidence="1">
    <location>
        <begin position="30"/>
        <end position="51"/>
    </location>
</feature>
<keyword evidence="5" id="KW-1185">Reference proteome</keyword>
<reference evidence="4 5" key="1">
    <citation type="submission" date="2020-04" db="EMBL/GenBank/DDBJ databases">
        <title>MicrobeNet Type strains.</title>
        <authorList>
            <person name="Nicholson A.C."/>
        </authorList>
    </citation>
    <scope>NUCLEOTIDE SEQUENCE [LARGE SCALE GENOMIC DNA]</scope>
    <source>
        <strain evidence="4 5">ATCC BAA-788</strain>
    </source>
</reference>
<sequence>MPSRPAAATLARALVLAVVLGTGACTPGDATPADPTAATPAIPTTPATTPHPGLPPAGQVIDYQLGGGYQPADGVAGVIRDVTDTPADGLWSGCYVNGFQTQPAERDRWLTEYPDLVLRSADGAPVIDPGWPDELLLDTSTPERRAGIAAVLGPVIADCAARGFDAVELDNLDTWTRSDGRLTEDDAVAMATLLVDAGHRAGLAVGQKNAPDLGDRGRTEAGFDFAVAEECERYDECEAYTGFYGTAVIDIEYADDLSGPWSEVCADPQLPAATVLRDRDLTAPGDPEHVFDRC</sequence>
<evidence type="ECO:0000259" key="3">
    <source>
        <dbReference type="Pfam" id="PF03537"/>
    </source>
</evidence>
<evidence type="ECO:0000256" key="2">
    <source>
        <dbReference type="SAM" id="SignalP"/>
    </source>
</evidence>
<evidence type="ECO:0000256" key="1">
    <source>
        <dbReference type="SAM" id="MobiDB-lite"/>
    </source>
</evidence>
<proteinExistence type="predicted"/>
<comment type="caution">
    <text evidence="4">The sequence shown here is derived from an EMBL/GenBank/DDBJ whole genome shotgun (WGS) entry which is preliminary data.</text>
</comment>
<dbReference type="Gene3D" id="3.20.20.70">
    <property type="entry name" value="Aldolase class I"/>
    <property type="match status" value="1"/>
</dbReference>
<dbReference type="Proteomes" id="UP000581206">
    <property type="component" value="Unassembled WGS sequence"/>
</dbReference>
<dbReference type="InterPro" id="IPR013785">
    <property type="entry name" value="Aldolase_TIM"/>
</dbReference>
<protein>
    <submittedName>
        <fullName evidence="4">Endo alpha-1,4 polygalactosaminidase</fullName>
    </submittedName>
</protein>
<dbReference type="EMBL" id="JAAXOX010000013">
    <property type="protein sequence ID" value="NKY24221.1"/>
    <property type="molecule type" value="Genomic_DNA"/>
</dbReference>
<feature type="signal peptide" evidence="2">
    <location>
        <begin position="1"/>
        <end position="24"/>
    </location>
</feature>
<evidence type="ECO:0000313" key="4">
    <source>
        <dbReference type="EMBL" id="NKY24221.1"/>
    </source>
</evidence>
<dbReference type="SUPFAM" id="SSF51445">
    <property type="entry name" value="(Trans)glycosidases"/>
    <property type="match status" value="1"/>
</dbReference>
<dbReference type="PROSITE" id="PS51257">
    <property type="entry name" value="PROKAR_LIPOPROTEIN"/>
    <property type="match status" value="1"/>
</dbReference>
<dbReference type="Pfam" id="PF03537">
    <property type="entry name" value="Glyco_hydro_114"/>
    <property type="match status" value="1"/>
</dbReference>
<feature type="chain" id="PRO_5039106738" evidence="2">
    <location>
        <begin position="25"/>
        <end position="294"/>
    </location>
</feature>